<sequence>MSQVVIAALYHFAPLPEFESLQVPLREVCQQAGVLGTLLLAGEGINGTLAGTRSGIDTVLTHLRTDPRFRELDEKRSYAERNPFSRLRIKLKREIVTLGVPGVNPREHVGTYVDPNQWNALLEDPDVLVIDTRNDYEVKLGSFEHAQSPGTENFREFPDYVARELKGQEQRPIAMFCTGGIRCEKATSYLQDQGFEQVYHLRGGILKYLETVPEQESLWRGECYVFDERVSVDHQLRPGHAVQCEACGEPLTREEQASEAFEADISCPHCIDSLTPQRRAALEMRRDQRRAARG</sequence>
<dbReference type="InterPro" id="IPR020936">
    <property type="entry name" value="TrhO"/>
</dbReference>
<gene>
    <name evidence="1" type="primary">trhO</name>
    <name evidence="3" type="ORF">DEH80_13595</name>
</gene>
<comment type="function">
    <text evidence="1">Catalyzes oxygen-dependent 5-hydroxyuridine (ho5U) modification at position 34 in tRNAs.</text>
</comment>
<protein>
    <recommendedName>
        <fullName evidence="1">tRNA uridine(34) hydroxylase</fullName>
        <ecNumber evidence="1">1.14.-.-</ecNumber>
    </recommendedName>
    <alternativeName>
        <fullName evidence="1">tRNA hydroxylation protein O</fullName>
    </alternativeName>
</protein>
<dbReference type="InterPro" id="IPR036873">
    <property type="entry name" value="Rhodanese-like_dom_sf"/>
</dbReference>
<keyword evidence="1" id="KW-0560">Oxidoreductase</keyword>
<dbReference type="HAMAP" id="MF_00469">
    <property type="entry name" value="TrhO"/>
    <property type="match status" value="1"/>
</dbReference>
<dbReference type="AlphaFoldDB" id="A0A383XRJ9"/>
<dbReference type="InterPro" id="IPR001763">
    <property type="entry name" value="Rhodanese-like_dom"/>
</dbReference>
<keyword evidence="1" id="KW-0819">tRNA processing</keyword>
<dbReference type="Gene3D" id="3.30.70.100">
    <property type="match status" value="1"/>
</dbReference>
<dbReference type="OrthoDB" id="9778326at2"/>
<dbReference type="Pfam" id="PF17773">
    <property type="entry name" value="UPF0176_N"/>
    <property type="match status" value="1"/>
</dbReference>
<evidence type="ECO:0000313" key="3">
    <source>
        <dbReference type="EMBL" id="PWN55253.1"/>
    </source>
</evidence>
<comment type="caution">
    <text evidence="3">The sequence shown here is derived from an EMBL/GenBank/DDBJ whole genome shotgun (WGS) entry which is preliminary data.</text>
</comment>
<dbReference type="Pfam" id="PF00581">
    <property type="entry name" value="Rhodanese"/>
    <property type="match status" value="1"/>
</dbReference>
<organism evidence="3 4">
    <name type="scientific">Abyssibacter profundi</name>
    <dbReference type="NCBI Taxonomy" id="2182787"/>
    <lineage>
        <taxon>Bacteria</taxon>
        <taxon>Pseudomonadati</taxon>
        <taxon>Pseudomonadota</taxon>
        <taxon>Gammaproteobacteria</taxon>
        <taxon>Chromatiales</taxon>
        <taxon>Oceanococcaceae</taxon>
        <taxon>Abyssibacter</taxon>
    </lineage>
</organism>
<dbReference type="GO" id="GO:0016705">
    <property type="term" value="F:oxidoreductase activity, acting on paired donors, with incorporation or reduction of molecular oxygen"/>
    <property type="evidence" value="ECO:0007669"/>
    <property type="project" value="UniProtKB-UniRule"/>
</dbReference>
<dbReference type="PANTHER" id="PTHR43268">
    <property type="entry name" value="THIOSULFATE SULFURTRANSFERASE/RHODANESE-LIKE DOMAIN-CONTAINING PROTEIN 2"/>
    <property type="match status" value="1"/>
</dbReference>
<dbReference type="RefSeq" id="WP_109721057.1">
    <property type="nucleotide sequence ID" value="NZ_QEQK01000012.1"/>
</dbReference>
<accession>A0A383XRJ9</accession>
<evidence type="ECO:0000313" key="4">
    <source>
        <dbReference type="Proteomes" id="UP000251800"/>
    </source>
</evidence>
<dbReference type="CDD" id="cd01518">
    <property type="entry name" value="RHOD_YceA"/>
    <property type="match status" value="1"/>
</dbReference>
<dbReference type="NCBIfam" id="NF001136">
    <property type="entry name" value="PRK00142.1-4"/>
    <property type="match status" value="1"/>
</dbReference>
<name>A0A383XRJ9_9GAMM</name>
<reference evidence="3 4" key="1">
    <citation type="submission" date="2018-05" db="EMBL/GenBank/DDBJ databases">
        <title>Abyssibacter profundi OUC007T gen. nov., sp. nov, a marine bacterium isolated from seawater of the Mariana Trench.</title>
        <authorList>
            <person name="Zhou S."/>
        </authorList>
    </citation>
    <scope>NUCLEOTIDE SEQUENCE [LARGE SCALE GENOMIC DNA]</scope>
    <source>
        <strain evidence="3 4">OUC007</strain>
    </source>
</reference>
<evidence type="ECO:0000259" key="2">
    <source>
        <dbReference type="PROSITE" id="PS50206"/>
    </source>
</evidence>
<comment type="catalytic activity">
    <reaction evidence="1">
        <text>uridine(34) in tRNA + AH2 + O2 = 5-hydroxyuridine(34) in tRNA + A + H2O</text>
        <dbReference type="Rhea" id="RHEA:64224"/>
        <dbReference type="Rhea" id="RHEA-COMP:11727"/>
        <dbReference type="Rhea" id="RHEA-COMP:13381"/>
        <dbReference type="ChEBI" id="CHEBI:13193"/>
        <dbReference type="ChEBI" id="CHEBI:15377"/>
        <dbReference type="ChEBI" id="CHEBI:15379"/>
        <dbReference type="ChEBI" id="CHEBI:17499"/>
        <dbReference type="ChEBI" id="CHEBI:65315"/>
        <dbReference type="ChEBI" id="CHEBI:136877"/>
    </reaction>
</comment>
<feature type="domain" description="Rhodanese" evidence="2">
    <location>
        <begin position="123"/>
        <end position="217"/>
    </location>
</feature>
<keyword evidence="4" id="KW-1185">Reference proteome</keyword>
<proteinExistence type="inferred from homology"/>
<dbReference type="SMART" id="SM00450">
    <property type="entry name" value="RHOD"/>
    <property type="match status" value="1"/>
</dbReference>
<dbReference type="PANTHER" id="PTHR43268:SF3">
    <property type="entry name" value="RHODANESE-LIKE DOMAIN-CONTAINING PROTEIN 7-RELATED"/>
    <property type="match status" value="1"/>
</dbReference>
<dbReference type="SUPFAM" id="SSF52821">
    <property type="entry name" value="Rhodanese/Cell cycle control phosphatase"/>
    <property type="match status" value="1"/>
</dbReference>
<comment type="similarity">
    <text evidence="1">Belongs to the TrhO family.</text>
</comment>
<evidence type="ECO:0000256" key="1">
    <source>
        <dbReference type="HAMAP-Rule" id="MF_00469"/>
    </source>
</evidence>
<dbReference type="Proteomes" id="UP000251800">
    <property type="component" value="Unassembled WGS sequence"/>
</dbReference>
<dbReference type="InterPro" id="IPR040503">
    <property type="entry name" value="TRHO_N"/>
</dbReference>
<dbReference type="Gene3D" id="3.40.250.10">
    <property type="entry name" value="Rhodanese-like domain"/>
    <property type="match status" value="1"/>
</dbReference>
<dbReference type="GO" id="GO:0006400">
    <property type="term" value="P:tRNA modification"/>
    <property type="evidence" value="ECO:0007669"/>
    <property type="project" value="UniProtKB-UniRule"/>
</dbReference>
<dbReference type="EC" id="1.14.-.-" evidence="1"/>
<dbReference type="PROSITE" id="PS50206">
    <property type="entry name" value="RHODANESE_3"/>
    <property type="match status" value="1"/>
</dbReference>
<dbReference type="EMBL" id="QEQK01000012">
    <property type="protein sequence ID" value="PWN55253.1"/>
    <property type="molecule type" value="Genomic_DNA"/>
</dbReference>